<gene>
    <name evidence="1" type="ORF">R1flu_025127</name>
</gene>
<proteinExistence type="predicted"/>
<comment type="caution">
    <text evidence="1">The sequence shown here is derived from an EMBL/GenBank/DDBJ whole genome shotgun (WGS) entry which is preliminary data.</text>
</comment>
<organism evidence="1 2">
    <name type="scientific">Riccia fluitans</name>
    <dbReference type="NCBI Taxonomy" id="41844"/>
    <lineage>
        <taxon>Eukaryota</taxon>
        <taxon>Viridiplantae</taxon>
        <taxon>Streptophyta</taxon>
        <taxon>Embryophyta</taxon>
        <taxon>Marchantiophyta</taxon>
        <taxon>Marchantiopsida</taxon>
        <taxon>Marchantiidae</taxon>
        <taxon>Marchantiales</taxon>
        <taxon>Ricciaceae</taxon>
        <taxon>Riccia</taxon>
    </lineage>
</organism>
<reference evidence="1 2" key="1">
    <citation type="submission" date="2024-09" db="EMBL/GenBank/DDBJ databases">
        <title>Chromosome-scale assembly of Riccia fluitans.</title>
        <authorList>
            <person name="Paukszto L."/>
            <person name="Sawicki J."/>
            <person name="Karawczyk K."/>
            <person name="Piernik-Szablinska J."/>
            <person name="Szczecinska M."/>
            <person name="Mazdziarz M."/>
        </authorList>
    </citation>
    <scope>NUCLEOTIDE SEQUENCE [LARGE SCALE GENOMIC DNA]</scope>
    <source>
        <strain evidence="1">Rf_01</strain>
        <tissue evidence="1">Aerial parts of the thallus</tissue>
    </source>
</reference>
<dbReference type="AlphaFoldDB" id="A0ABD1XX89"/>
<sequence>MVSGGGGGRRKLQELVGTDSPSMVRRWGYVVLPDHTVFTEVRHVDPGGQVPIDHRLMWVLGRTEAYCIPCTVNPGGVPPIMFYGAHVSNEVNSSGCDLLLEMANSRHGFDRVDETDTRVLTPHWTPSVLIRCRVHEKHQHYHPYGISHPTCFRQDAEGRVKA</sequence>
<name>A0ABD1XX89_9MARC</name>
<keyword evidence="2" id="KW-1185">Reference proteome</keyword>
<evidence type="ECO:0000313" key="1">
    <source>
        <dbReference type="EMBL" id="KAL2613435.1"/>
    </source>
</evidence>
<evidence type="ECO:0000313" key="2">
    <source>
        <dbReference type="Proteomes" id="UP001605036"/>
    </source>
</evidence>
<dbReference type="Proteomes" id="UP001605036">
    <property type="component" value="Unassembled WGS sequence"/>
</dbReference>
<protein>
    <submittedName>
        <fullName evidence="1">Uncharacterized protein</fullName>
    </submittedName>
</protein>
<dbReference type="EMBL" id="JBHFFA010000007">
    <property type="protein sequence ID" value="KAL2613435.1"/>
    <property type="molecule type" value="Genomic_DNA"/>
</dbReference>
<accession>A0ABD1XX89</accession>